<evidence type="ECO:0000256" key="1">
    <source>
        <dbReference type="ARBA" id="ARBA00022729"/>
    </source>
</evidence>
<dbReference type="SMART" id="SM00062">
    <property type="entry name" value="PBPb"/>
    <property type="match status" value="1"/>
</dbReference>
<sequence length="255" mass="28299">MTKRQSTDMRQWLVALIAIFAPWRMAAAEVLTTPGHVTVGIMNSVPPYVIENPSSGMDIDIIRAAFNELGATTTFIHVPLSRLDGLLADKLVNASVTVAPNPACAASKPFNHWHDGLVVAREFADAVKTPADLAGKRFAMFPKAATVLGPHLEGLDLQKEQPIIATEYYMALRLIIRGRVVAYLGDYWALDHLWVTLYGDELDKRPYVIAADFPPSPHALCFADRNLRDRFDTILARMKSDGRITAIIDSYRTPR</sequence>
<evidence type="ECO:0000259" key="2">
    <source>
        <dbReference type="SMART" id="SM00062"/>
    </source>
</evidence>
<dbReference type="RefSeq" id="WP_289504561.1">
    <property type="nucleotide sequence ID" value="NZ_CP116805.1"/>
</dbReference>
<dbReference type="Proteomes" id="UP001217500">
    <property type="component" value="Chromosome"/>
</dbReference>
<dbReference type="KEGG" id="gso:PH603_03550"/>
<dbReference type="PANTHER" id="PTHR35936">
    <property type="entry name" value="MEMBRANE-BOUND LYTIC MUREIN TRANSGLYCOSYLASE F"/>
    <property type="match status" value="1"/>
</dbReference>
<accession>A0AAE9XPJ6</accession>
<dbReference type="PANTHER" id="PTHR35936:SF19">
    <property type="entry name" value="AMINO-ACID-BINDING PROTEIN YXEM-RELATED"/>
    <property type="match status" value="1"/>
</dbReference>
<evidence type="ECO:0000313" key="4">
    <source>
        <dbReference type="Proteomes" id="UP001217500"/>
    </source>
</evidence>
<feature type="domain" description="Solute-binding protein family 3/N-terminal" evidence="2">
    <location>
        <begin position="36"/>
        <end position="255"/>
    </location>
</feature>
<gene>
    <name evidence="3" type="ORF">PH603_03550</name>
</gene>
<dbReference type="SUPFAM" id="SSF53850">
    <property type="entry name" value="Periplasmic binding protein-like II"/>
    <property type="match status" value="1"/>
</dbReference>
<dbReference type="InterPro" id="IPR001638">
    <property type="entry name" value="Solute-binding_3/MltF_N"/>
</dbReference>
<dbReference type="EMBL" id="CP116805">
    <property type="protein sequence ID" value="WCL54833.1"/>
    <property type="molecule type" value="Genomic_DNA"/>
</dbReference>
<proteinExistence type="predicted"/>
<organism evidence="3 4">
    <name type="scientific">Gimibacter soli</name>
    <dbReference type="NCBI Taxonomy" id="3024400"/>
    <lineage>
        <taxon>Bacteria</taxon>
        <taxon>Pseudomonadati</taxon>
        <taxon>Pseudomonadota</taxon>
        <taxon>Alphaproteobacteria</taxon>
        <taxon>Kordiimonadales</taxon>
        <taxon>Temperatibacteraceae</taxon>
        <taxon>Gimibacter</taxon>
    </lineage>
</organism>
<protein>
    <submittedName>
        <fullName evidence="3">Transporter substrate-binding domain-containing protein</fullName>
    </submittedName>
</protein>
<evidence type="ECO:0000313" key="3">
    <source>
        <dbReference type="EMBL" id="WCL54833.1"/>
    </source>
</evidence>
<dbReference type="Gene3D" id="3.40.190.10">
    <property type="entry name" value="Periplasmic binding protein-like II"/>
    <property type="match status" value="2"/>
</dbReference>
<dbReference type="AlphaFoldDB" id="A0AAE9XPJ6"/>
<keyword evidence="4" id="KW-1185">Reference proteome</keyword>
<name>A0AAE9XPJ6_9PROT</name>
<keyword evidence="1" id="KW-0732">Signal</keyword>
<reference evidence="3" key="1">
    <citation type="submission" date="2023-01" db="EMBL/GenBank/DDBJ databases">
        <title>The genome sequence of Kordiimonadaceae bacterium 6D33.</title>
        <authorList>
            <person name="Liu Y."/>
        </authorList>
    </citation>
    <scope>NUCLEOTIDE SEQUENCE</scope>
    <source>
        <strain evidence="3">6D33</strain>
    </source>
</reference>
<dbReference type="Pfam" id="PF00497">
    <property type="entry name" value="SBP_bac_3"/>
    <property type="match status" value="1"/>
</dbReference>